<feature type="domain" description="ATPase AAA-type core" evidence="2">
    <location>
        <begin position="253"/>
        <end position="333"/>
    </location>
</feature>
<keyword evidence="5" id="KW-1185">Reference proteome</keyword>
<dbReference type="RefSeq" id="WP_171319300.1">
    <property type="nucleotide sequence ID" value="NZ_JABFCY010000017.1"/>
</dbReference>
<evidence type="ECO:0000259" key="3">
    <source>
        <dbReference type="Pfam" id="PF20469"/>
    </source>
</evidence>
<dbReference type="EMBL" id="JABFCY010000017">
    <property type="protein sequence ID" value="NNU62912.1"/>
    <property type="molecule type" value="Genomic_DNA"/>
</dbReference>
<evidence type="ECO:0000259" key="1">
    <source>
        <dbReference type="Pfam" id="PF13175"/>
    </source>
</evidence>
<dbReference type="PANTHER" id="PTHR43581:SF2">
    <property type="entry name" value="EXCINUCLEASE ATPASE SUBUNIT"/>
    <property type="match status" value="1"/>
</dbReference>
<comment type="caution">
    <text evidence="4">The sequence shown here is derived from an EMBL/GenBank/DDBJ whole genome shotgun (WGS) entry which is preliminary data.</text>
</comment>
<accession>A0A849KZS2</accession>
<dbReference type="Pfam" id="PF13304">
    <property type="entry name" value="AAA_21"/>
    <property type="match status" value="1"/>
</dbReference>
<protein>
    <submittedName>
        <fullName evidence="4">AAA family ATPase</fullName>
    </submittedName>
</protein>
<evidence type="ECO:0000313" key="4">
    <source>
        <dbReference type="EMBL" id="NNU62912.1"/>
    </source>
</evidence>
<dbReference type="Pfam" id="PF13175">
    <property type="entry name" value="AAA_15"/>
    <property type="match status" value="1"/>
</dbReference>
<organism evidence="4 5">
    <name type="scientific">Ochrobactrum soli</name>
    <dbReference type="NCBI Taxonomy" id="2448455"/>
    <lineage>
        <taxon>Bacteria</taxon>
        <taxon>Pseudomonadati</taxon>
        <taxon>Pseudomonadota</taxon>
        <taxon>Alphaproteobacteria</taxon>
        <taxon>Hyphomicrobiales</taxon>
        <taxon>Brucellaceae</taxon>
        <taxon>Brucella/Ochrobactrum group</taxon>
        <taxon>Ochrobactrum</taxon>
    </lineage>
</organism>
<dbReference type="InterPro" id="IPR034139">
    <property type="entry name" value="TOPRIM_OLD"/>
</dbReference>
<dbReference type="AlphaFoldDB" id="A0A849KZS2"/>
<dbReference type="InterPro" id="IPR003959">
    <property type="entry name" value="ATPase_AAA_core"/>
</dbReference>
<evidence type="ECO:0000313" key="5">
    <source>
        <dbReference type="Proteomes" id="UP000574931"/>
    </source>
</evidence>
<dbReference type="PANTHER" id="PTHR43581">
    <property type="entry name" value="ATP/GTP PHOSPHATASE"/>
    <property type="match status" value="1"/>
</dbReference>
<evidence type="ECO:0000259" key="2">
    <source>
        <dbReference type="Pfam" id="PF13304"/>
    </source>
</evidence>
<proteinExistence type="predicted"/>
<dbReference type="GO" id="GO:0005524">
    <property type="term" value="F:ATP binding"/>
    <property type="evidence" value="ECO:0007669"/>
    <property type="project" value="InterPro"/>
</dbReference>
<reference evidence="4 5" key="1">
    <citation type="submission" date="2020-05" db="EMBL/GenBank/DDBJ databases">
        <title>Draft Genome Sequence of Ochrobactrum soli Isolated from Stable Fly Gut.</title>
        <authorList>
            <person name="Pileggi M.T."/>
            <person name="Vazhakkala L.J."/>
            <person name="Wong C.N."/>
        </authorList>
    </citation>
    <scope>NUCLEOTIDE SEQUENCE [LARGE SCALE GENOMIC DNA]</scope>
    <source>
        <strain evidence="4 5">MTP-C0764</strain>
    </source>
</reference>
<dbReference type="InterPro" id="IPR027417">
    <property type="entry name" value="P-loop_NTPase"/>
</dbReference>
<gene>
    <name evidence="4" type="ORF">HKX02_22005</name>
</gene>
<feature type="domain" description="Endonuclease GajA/Old nuclease/RecF-like AAA" evidence="1">
    <location>
        <begin position="1"/>
        <end position="48"/>
    </location>
</feature>
<dbReference type="CDD" id="cd01026">
    <property type="entry name" value="TOPRIM_OLD"/>
    <property type="match status" value="1"/>
</dbReference>
<dbReference type="Gene3D" id="3.40.50.300">
    <property type="entry name" value="P-loop containing nucleotide triphosphate hydrolases"/>
    <property type="match status" value="1"/>
</dbReference>
<feature type="domain" description="OLD protein-like TOPRIM" evidence="3">
    <location>
        <begin position="375"/>
        <end position="438"/>
    </location>
</feature>
<dbReference type="GO" id="GO:0016887">
    <property type="term" value="F:ATP hydrolysis activity"/>
    <property type="evidence" value="ECO:0007669"/>
    <property type="project" value="InterPro"/>
</dbReference>
<dbReference type="SUPFAM" id="SSF52540">
    <property type="entry name" value="P-loop containing nucleoside triphosphate hydrolases"/>
    <property type="match status" value="1"/>
</dbReference>
<dbReference type="InterPro" id="IPR041685">
    <property type="entry name" value="AAA_GajA/Old/RecF-like"/>
</dbReference>
<dbReference type="InterPro" id="IPR051396">
    <property type="entry name" value="Bact_Antivir_Def_Nuclease"/>
</dbReference>
<dbReference type="Proteomes" id="UP000574931">
    <property type="component" value="Unassembled WGS sequence"/>
</dbReference>
<dbReference type="Pfam" id="PF20469">
    <property type="entry name" value="OLD-like_TOPRIM"/>
    <property type="match status" value="1"/>
</dbReference>
<name>A0A849KZS2_9HYPH</name>
<sequence length="530" mass="58565">MPIQRVIVKNYRTLRHADVTFRDDINIIVGNNEAGKSTLLEAINLALKCQLNRRPAHYELHPYLINTHAVADFVAAHKAGKPVAPPEALIEIYFADTPEVAELIGSINSQKADMPGISLAIRLDEDGCLAQYKAFVSDTAALNGIPIEYYEIVWTSFAGAVLSVQSVPVKAALIDPSNTTNSYAANKYVLEIVRDYLTKAQAGELALAYRTMRDRFHEDRRIEAINKELETKKGVVSSKVLSVSMDTTTRASWETGVMPHLDDIPLPLVGKGEQNAVKIKLAIEAAEACHVFLIEEPENHLSHTNLGRLVSHLAERCKGKQLIVSTHSSFVLNKLGIDHILMFNGKTGVTLDHLPPDTKSYFQRLPGHDTLRMILASRAILVEGPSDELIVQTGYRQKHGLLPLEHGVEVISVGTSFKRFLDIAKLLDLDVCVIRDNDGDAAAKIALFDEYKASPHIHIHIDADNAARTLEPQLIKANGRADMNTMLKKTFATDDELLAYCTANKTDTALALYEYPGALKIPDYIKNAIR</sequence>